<dbReference type="InterPro" id="IPR036388">
    <property type="entry name" value="WH-like_DNA-bd_sf"/>
</dbReference>
<comment type="subcellular location">
    <subcellularLocation>
        <location evidence="1">Nucleus</location>
    </subcellularLocation>
</comment>
<evidence type="ECO:0000256" key="5">
    <source>
        <dbReference type="SAM" id="MobiDB-lite"/>
    </source>
</evidence>
<feature type="domain" description="HSF-type DNA-binding" evidence="6">
    <location>
        <begin position="57"/>
        <end position="155"/>
    </location>
</feature>
<dbReference type="PANTHER" id="PTHR10015:SF206">
    <property type="entry name" value="HSF-TYPE DNA-BINDING DOMAIN-CONTAINING PROTEIN"/>
    <property type="match status" value="1"/>
</dbReference>
<comment type="similarity">
    <text evidence="4">Belongs to the HSF family.</text>
</comment>
<keyword evidence="8" id="KW-1185">Reference proteome</keyword>
<dbReference type="EMBL" id="CAKOGP040002169">
    <property type="protein sequence ID" value="CAJ1964064.1"/>
    <property type="molecule type" value="Genomic_DNA"/>
</dbReference>
<dbReference type="InterPro" id="IPR000232">
    <property type="entry name" value="HSF_DNA-bd"/>
</dbReference>
<keyword evidence="2" id="KW-0238">DNA-binding</keyword>
<evidence type="ECO:0000259" key="6">
    <source>
        <dbReference type="SMART" id="SM00415"/>
    </source>
</evidence>
<dbReference type="PRINTS" id="PR00056">
    <property type="entry name" value="HSFDOMAIN"/>
</dbReference>
<comment type="caution">
    <text evidence="7">The sequence shown here is derived from an EMBL/GenBank/DDBJ whole genome shotgun (WGS) entry which is preliminary data.</text>
</comment>
<dbReference type="SUPFAM" id="SSF46785">
    <property type="entry name" value="Winged helix' DNA-binding domain"/>
    <property type="match status" value="1"/>
</dbReference>
<sequence>MPNLPITSDCSLKTEQDAALCASSSVSNEANEANEAKSTPSDRDGSVRVHSGSGFRFVVPFPWRLHQILDDMDAAGDTSIISWVPDGRHFHVHNPTLFVQEIIPKFFKQKSFKSFQRQLHIYGFQRAADFPNQGAYYHDKFVRGNRKLALEITRIKAPPRRRMTAKAAAAALEEKKLHAVAAGIAKEMSMPFARREIQLPAPRPLSSDTTEWLISAGVPFAALDPYPFHRGKDLSPDASILECASEIASIFNN</sequence>
<feature type="region of interest" description="Disordered" evidence="5">
    <location>
        <begin position="23"/>
        <end position="47"/>
    </location>
</feature>
<dbReference type="Pfam" id="PF00447">
    <property type="entry name" value="HSF_DNA-bind"/>
    <property type="match status" value="1"/>
</dbReference>
<evidence type="ECO:0000313" key="7">
    <source>
        <dbReference type="EMBL" id="CAJ1964064.1"/>
    </source>
</evidence>
<organism evidence="7 8">
    <name type="scientific">Cylindrotheca closterium</name>
    <dbReference type="NCBI Taxonomy" id="2856"/>
    <lineage>
        <taxon>Eukaryota</taxon>
        <taxon>Sar</taxon>
        <taxon>Stramenopiles</taxon>
        <taxon>Ochrophyta</taxon>
        <taxon>Bacillariophyta</taxon>
        <taxon>Bacillariophyceae</taxon>
        <taxon>Bacillariophycidae</taxon>
        <taxon>Bacillariales</taxon>
        <taxon>Bacillariaceae</taxon>
        <taxon>Cylindrotheca</taxon>
    </lineage>
</organism>
<dbReference type="GO" id="GO:0003700">
    <property type="term" value="F:DNA-binding transcription factor activity"/>
    <property type="evidence" value="ECO:0007669"/>
    <property type="project" value="InterPro"/>
</dbReference>
<keyword evidence="3" id="KW-0539">Nucleus</keyword>
<dbReference type="SMART" id="SM00415">
    <property type="entry name" value="HSF"/>
    <property type="match status" value="1"/>
</dbReference>
<dbReference type="GO" id="GO:0043565">
    <property type="term" value="F:sequence-specific DNA binding"/>
    <property type="evidence" value="ECO:0007669"/>
    <property type="project" value="InterPro"/>
</dbReference>
<name>A0AAD2G655_9STRA</name>
<evidence type="ECO:0000256" key="2">
    <source>
        <dbReference type="ARBA" id="ARBA00023125"/>
    </source>
</evidence>
<proteinExistence type="inferred from homology"/>
<dbReference type="PANTHER" id="PTHR10015">
    <property type="entry name" value="HEAT SHOCK TRANSCRIPTION FACTOR"/>
    <property type="match status" value="1"/>
</dbReference>
<protein>
    <recommendedName>
        <fullName evidence="6">HSF-type DNA-binding domain-containing protein</fullName>
    </recommendedName>
</protein>
<evidence type="ECO:0000313" key="8">
    <source>
        <dbReference type="Proteomes" id="UP001295423"/>
    </source>
</evidence>
<dbReference type="GO" id="GO:0005634">
    <property type="term" value="C:nucleus"/>
    <property type="evidence" value="ECO:0007669"/>
    <property type="project" value="UniProtKB-SubCell"/>
</dbReference>
<dbReference type="Gene3D" id="1.10.10.10">
    <property type="entry name" value="Winged helix-like DNA-binding domain superfamily/Winged helix DNA-binding domain"/>
    <property type="match status" value="1"/>
</dbReference>
<evidence type="ECO:0000256" key="3">
    <source>
        <dbReference type="ARBA" id="ARBA00023242"/>
    </source>
</evidence>
<reference evidence="7" key="1">
    <citation type="submission" date="2023-08" db="EMBL/GenBank/DDBJ databases">
        <authorList>
            <person name="Audoor S."/>
            <person name="Bilcke G."/>
        </authorList>
    </citation>
    <scope>NUCLEOTIDE SEQUENCE</scope>
</reference>
<dbReference type="FunFam" id="1.10.10.10:FF:000479">
    <property type="entry name" value="Predicted protein"/>
    <property type="match status" value="1"/>
</dbReference>
<evidence type="ECO:0000256" key="1">
    <source>
        <dbReference type="ARBA" id="ARBA00004123"/>
    </source>
</evidence>
<accession>A0AAD2G655</accession>
<dbReference type="AlphaFoldDB" id="A0AAD2G655"/>
<feature type="compositionally biased region" description="Low complexity" evidence="5">
    <location>
        <begin position="23"/>
        <end position="33"/>
    </location>
</feature>
<dbReference type="InterPro" id="IPR036390">
    <property type="entry name" value="WH_DNA-bd_sf"/>
</dbReference>
<gene>
    <name evidence="7" type="ORF">CYCCA115_LOCUS20454</name>
</gene>
<evidence type="ECO:0000256" key="4">
    <source>
        <dbReference type="RuleBase" id="RU004020"/>
    </source>
</evidence>
<dbReference type="Proteomes" id="UP001295423">
    <property type="component" value="Unassembled WGS sequence"/>
</dbReference>